<gene>
    <name evidence="7" type="ORF">AB4Y30_06095</name>
</gene>
<dbReference type="EMBL" id="CP162599">
    <property type="protein sequence ID" value="XDK33921.1"/>
    <property type="molecule type" value="Genomic_DNA"/>
</dbReference>
<evidence type="ECO:0000256" key="1">
    <source>
        <dbReference type="ARBA" id="ARBA00004141"/>
    </source>
</evidence>
<evidence type="ECO:0000256" key="5">
    <source>
        <dbReference type="ARBA" id="ARBA00023136"/>
    </source>
</evidence>
<organism evidence="7">
    <name type="scientific">Ornithinibacillus sp. 4-3</name>
    <dbReference type="NCBI Taxonomy" id="3231488"/>
    <lineage>
        <taxon>Bacteria</taxon>
        <taxon>Bacillati</taxon>
        <taxon>Bacillota</taxon>
        <taxon>Bacilli</taxon>
        <taxon>Bacillales</taxon>
        <taxon>Bacillaceae</taxon>
        <taxon>Ornithinibacillus</taxon>
    </lineage>
</organism>
<protein>
    <submittedName>
        <fullName evidence="7">AI-2E family transporter</fullName>
    </submittedName>
</protein>
<evidence type="ECO:0000256" key="2">
    <source>
        <dbReference type="ARBA" id="ARBA00009773"/>
    </source>
</evidence>
<accession>A0AB39HVB8</accession>
<feature type="transmembrane region" description="Helical" evidence="6">
    <location>
        <begin position="283"/>
        <end position="306"/>
    </location>
</feature>
<dbReference type="RefSeq" id="WP_368654599.1">
    <property type="nucleotide sequence ID" value="NZ_CP162599.1"/>
</dbReference>
<comment type="similarity">
    <text evidence="2">Belongs to the autoinducer-2 exporter (AI-2E) (TC 2.A.86) family.</text>
</comment>
<dbReference type="AlphaFoldDB" id="A0AB39HVB8"/>
<comment type="subcellular location">
    <subcellularLocation>
        <location evidence="1">Membrane</location>
        <topology evidence="1">Multi-pass membrane protein</topology>
    </subcellularLocation>
</comment>
<dbReference type="PANTHER" id="PTHR21716">
    <property type="entry name" value="TRANSMEMBRANE PROTEIN"/>
    <property type="match status" value="1"/>
</dbReference>
<name>A0AB39HVB8_9BACI</name>
<evidence type="ECO:0000256" key="4">
    <source>
        <dbReference type="ARBA" id="ARBA00022989"/>
    </source>
</evidence>
<evidence type="ECO:0000313" key="7">
    <source>
        <dbReference type="EMBL" id="XDK33921.1"/>
    </source>
</evidence>
<keyword evidence="3 6" id="KW-0812">Transmembrane</keyword>
<evidence type="ECO:0000256" key="6">
    <source>
        <dbReference type="SAM" id="Phobius"/>
    </source>
</evidence>
<feature type="transmembrane region" description="Helical" evidence="6">
    <location>
        <begin position="234"/>
        <end position="251"/>
    </location>
</feature>
<proteinExistence type="inferred from homology"/>
<dbReference type="GO" id="GO:0016020">
    <property type="term" value="C:membrane"/>
    <property type="evidence" value="ECO:0007669"/>
    <property type="project" value="UniProtKB-SubCell"/>
</dbReference>
<feature type="transmembrane region" description="Helical" evidence="6">
    <location>
        <begin position="171"/>
        <end position="193"/>
    </location>
</feature>
<keyword evidence="5 6" id="KW-0472">Membrane</keyword>
<dbReference type="PANTHER" id="PTHR21716:SF69">
    <property type="entry name" value="TRANSPORT PROTEIN YUBA-RELATED"/>
    <property type="match status" value="1"/>
</dbReference>
<reference evidence="7" key="1">
    <citation type="submission" date="2024-07" db="EMBL/GenBank/DDBJ databases">
        <title>Halotolerant mesophilic bacterium Ornithinibacillus sp. 4-3, sp. nov., isolated from soil.</title>
        <authorList>
            <person name="Sidarenka A.V."/>
            <person name="Guliayeva D.E."/>
            <person name="Leanovich S.I."/>
            <person name="Hileuskaya K.S."/>
            <person name="Akhremchuk A.E."/>
            <person name="Sikolenko M.A."/>
            <person name="Valentovich L.N."/>
        </authorList>
    </citation>
    <scope>NUCLEOTIDE SEQUENCE</scope>
    <source>
        <strain evidence="7">4-3</strain>
    </source>
</reference>
<evidence type="ECO:0000256" key="3">
    <source>
        <dbReference type="ARBA" id="ARBA00022692"/>
    </source>
</evidence>
<dbReference type="InterPro" id="IPR002549">
    <property type="entry name" value="AI-2E-like"/>
</dbReference>
<feature type="transmembrane region" description="Helical" evidence="6">
    <location>
        <begin position="257"/>
        <end position="276"/>
    </location>
</feature>
<keyword evidence="4 6" id="KW-1133">Transmembrane helix</keyword>
<feature type="transmembrane region" description="Helical" evidence="6">
    <location>
        <begin position="79"/>
        <end position="104"/>
    </location>
</feature>
<feature type="transmembrane region" description="Helical" evidence="6">
    <location>
        <begin position="12"/>
        <end position="33"/>
    </location>
</feature>
<feature type="transmembrane region" description="Helical" evidence="6">
    <location>
        <begin position="326"/>
        <end position="353"/>
    </location>
</feature>
<dbReference type="Pfam" id="PF01594">
    <property type="entry name" value="AI-2E_transport"/>
    <property type="match status" value="1"/>
</dbReference>
<dbReference type="GO" id="GO:0055085">
    <property type="term" value="P:transmembrane transport"/>
    <property type="evidence" value="ECO:0007669"/>
    <property type="project" value="TreeGrafter"/>
</dbReference>
<feature type="transmembrane region" description="Helical" evidence="6">
    <location>
        <begin position="45"/>
        <end position="67"/>
    </location>
</feature>
<sequence>MNEPSKFIKFLGGKNLIFSLVVLVLLGLVIIVFDKISFLFEPVFIIMATITPPVILAFIAFYLLNPVVNLLEKIKINRLWGIILLIIAFSGIITGVFMLTIPVIQHQIMELITNFPGYIETINETINTLVSNSIIENYYNQARLWVEDNIGNIPSTIGTYLGSAIDSIAGFAQALTTVIVSLITFPFVLFFLLKDGKKFREFFLKLFPKGFRKDVDQIISNMDTQVGSYIQGQIFVAFCIGLLLLIGYLIIGLDYAITLAIIAAVTSVVPYLGPIIAITPAIIIAIVTSPWMLVKLAIVWAAVQLAEGNLISPNVMGKTMKVHPLTIMFVLLVAGKIFGLVGVILGIPGYAILKVLVTYAFGKFKLHYNKYYKDGYEAVEPKE</sequence>